<name>A0AAW8U044_9ENTE</name>
<sequence>MQKRYGHLIILDELIQNGYKKYHCLCDCGQETIVYHSNLVSGRTKSCGCGNVKNRHRYKDLSNKKFGELVALTPTEERSEGTVVWKCLCSCGNEILASAKRLQRGEIRSCGCLKEKQYHIEKQVFGNLTVIEPLNKKLDWKTKWRCKCSCGQLCEVSYGNLSSGHTKSCGCLKRVESRTCVKGTIVECLKAKLAKNNTSGVKGVYRCKGMWVAYITFRGKRHYLGTYDNLSEAALARKKAEDKYFLPLLKQFSI</sequence>
<dbReference type="Gene3D" id="3.30.730.10">
    <property type="entry name" value="AP2/ERF domain"/>
    <property type="match status" value="1"/>
</dbReference>
<comment type="caution">
    <text evidence="1">The sequence shown here is derived from an EMBL/GenBank/DDBJ whole genome shotgun (WGS) entry which is preliminary data.</text>
</comment>
<proteinExistence type="predicted"/>
<dbReference type="EMBL" id="JARQBJ010000004">
    <property type="protein sequence ID" value="MDT2810592.1"/>
    <property type="molecule type" value="Genomic_DNA"/>
</dbReference>
<dbReference type="InterPro" id="IPR036955">
    <property type="entry name" value="AP2/ERF_dom_sf"/>
</dbReference>
<gene>
    <name evidence="1" type="ORF">P7H43_08845</name>
</gene>
<dbReference type="AlphaFoldDB" id="A0AAW8U044"/>
<dbReference type="InterPro" id="IPR016177">
    <property type="entry name" value="DNA-bd_dom_sf"/>
</dbReference>
<reference evidence="1" key="1">
    <citation type="submission" date="2023-03" db="EMBL/GenBank/DDBJ databases">
        <authorList>
            <person name="Shen W."/>
            <person name="Cai J."/>
        </authorList>
    </citation>
    <scope>NUCLEOTIDE SEQUENCE</scope>
    <source>
        <strain evidence="1">B226-2</strain>
    </source>
</reference>
<evidence type="ECO:0000313" key="2">
    <source>
        <dbReference type="Proteomes" id="UP001256711"/>
    </source>
</evidence>
<organism evidence="1 2">
    <name type="scientific">Enterococcus asini</name>
    <dbReference type="NCBI Taxonomy" id="57732"/>
    <lineage>
        <taxon>Bacteria</taxon>
        <taxon>Bacillati</taxon>
        <taxon>Bacillota</taxon>
        <taxon>Bacilli</taxon>
        <taxon>Lactobacillales</taxon>
        <taxon>Enterococcaceae</taxon>
        <taxon>Enterococcus</taxon>
    </lineage>
</organism>
<dbReference type="RefSeq" id="WP_311835501.1">
    <property type="nucleotide sequence ID" value="NZ_JARQBJ010000004.1"/>
</dbReference>
<dbReference type="Proteomes" id="UP001256711">
    <property type="component" value="Unassembled WGS sequence"/>
</dbReference>
<protein>
    <submittedName>
        <fullName evidence="1">AP2 domain-containing protein</fullName>
    </submittedName>
</protein>
<dbReference type="SUPFAM" id="SSF54171">
    <property type="entry name" value="DNA-binding domain"/>
    <property type="match status" value="1"/>
</dbReference>
<accession>A0AAW8U044</accession>
<evidence type="ECO:0000313" key="1">
    <source>
        <dbReference type="EMBL" id="MDT2810592.1"/>
    </source>
</evidence>
<dbReference type="GO" id="GO:0003700">
    <property type="term" value="F:DNA-binding transcription factor activity"/>
    <property type="evidence" value="ECO:0007669"/>
    <property type="project" value="InterPro"/>
</dbReference>
<dbReference type="GO" id="GO:0003677">
    <property type="term" value="F:DNA binding"/>
    <property type="evidence" value="ECO:0007669"/>
    <property type="project" value="InterPro"/>
</dbReference>